<dbReference type="Pfam" id="PF03929">
    <property type="entry name" value="PepSY_TM"/>
    <property type="match status" value="1"/>
</dbReference>
<proteinExistence type="predicted"/>
<sequence>MSERLPSLSLAEDNIQHQLTTRSWFIPLLMRLHFYIGLFVGPFMLIAALSGIFYALTPQIESYYYADRLYHSSQGPALPLALQIRAAQADAPAGAALAAVRPSAAAGENTRVLFNVAGMQASERLAVFVDPVSAETHGQLPVYGTSGVLPLRTWLDQLHRSLLLGELGRNYSELAASWLWLAALGGLALWGVRRRAARRQRGIRGVHQQLGLIILLGLVFFSATGLTWSQWAGDNISVLRQQFGWATPSISTALHAASATPADEHAEHRAHGMSMLPQTRPEWRAESYDRVLHAARQAGIDAQKIEIRQPSAPDQAWSVSEIDRRWPTQVDAVAVDGATMQITDKVSFERYPLAAKLTRWGIDLHMGVLFGWVNELVLVAFAAGLVAMVVMGYVMWWRGRPTRITAKPPRSPLLVLRRTPKGWLSVIVVCTLLLAFALPVMGISLLLFLLCDLLRYLWQKQH</sequence>
<dbReference type="InterPro" id="IPR005625">
    <property type="entry name" value="PepSY-ass_TM"/>
</dbReference>
<dbReference type="EMBL" id="LR134117">
    <property type="protein sequence ID" value="VDZ60506.1"/>
    <property type="molecule type" value="Genomic_DNA"/>
</dbReference>
<dbReference type="AlphaFoldDB" id="A0A3S4E2N6"/>
<feature type="transmembrane region" description="Helical" evidence="1">
    <location>
        <begin position="423"/>
        <end position="450"/>
    </location>
</feature>
<evidence type="ECO:0000256" key="1">
    <source>
        <dbReference type="SAM" id="Phobius"/>
    </source>
</evidence>
<dbReference type="PANTHER" id="PTHR34219:SF1">
    <property type="entry name" value="PEPSY DOMAIN-CONTAINING PROTEIN"/>
    <property type="match status" value="1"/>
</dbReference>
<evidence type="ECO:0000313" key="2">
    <source>
        <dbReference type="EMBL" id="VDZ60506.1"/>
    </source>
</evidence>
<protein>
    <submittedName>
        <fullName evidence="2">Uncharacterized iron-regulated membrane protein</fullName>
    </submittedName>
</protein>
<keyword evidence="1" id="KW-1133">Transmembrane helix</keyword>
<gene>
    <name evidence="2" type="ORF">NCTC11214_03433</name>
</gene>
<evidence type="ECO:0000313" key="3">
    <source>
        <dbReference type="Proteomes" id="UP000281391"/>
    </source>
</evidence>
<feature type="transmembrane region" description="Helical" evidence="1">
    <location>
        <begin position="376"/>
        <end position="397"/>
    </location>
</feature>
<feature type="transmembrane region" description="Helical" evidence="1">
    <location>
        <begin position="174"/>
        <end position="192"/>
    </location>
</feature>
<dbReference type="RefSeq" id="WP_004960654.1">
    <property type="nucleotide sequence ID" value="NZ_LR134117.1"/>
</dbReference>
<reference evidence="2 3" key="1">
    <citation type="submission" date="2018-12" db="EMBL/GenBank/DDBJ databases">
        <authorList>
            <consortium name="Pathogen Informatics"/>
        </authorList>
    </citation>
    <scope>NUCLEOTIDE SEQUENCE [LARGE SCALE GENOMIC DNA]</scope>
    <source>
        <strain evidence="2 3">NCTC11214</strain>
    </source>
</reference>
<dbReference type="KEGG" id="sof:NCTC11214_03433"/>
<feature type="transmembrane region" description="Helical" evidence="1">
    <location>
        <begin position="32"/>
        <end position="56"/>
    </location>
</feature>
<accession>A0A3S4E2N6</accession>
<dbReference type="PANTHER" id="PTHR34219">
    <property type="entry name" value="IRON-REGULATED INNER MEMBRANE PROTEIN-RELATED"/>
    <property type="match status" value="1"/>
</dbReference>
<keyword evidence="1" id="KW-0812">Transmembrane</keyword>
<feature type="transmembrane region" description="Helical" evidence="1">
    <location>
        <begin position="212"/>
        <end position="231"/>
    </location>
</feature>
<keyword evidence="1" id="KW-0472">Membrane</keyword>
<name>A0A3S4E2N6_SEROD</name>
<organism evidence="2 3">
    <name type="scientific">Serratia odorifera</name>
    <dbReference type="NCBI Taxonomy" id="618"/>
    <lineage>
        <taxon>Bacteria</taxon>
        <taxon>Pseudomonadati</taxon>
        <taxon>Pseudomonadota</taxon>
        <taxon>Gammaproteobacteria</taxon>
        <taxon>Enterobacterales</taxon>
        <taxon>Yersiniaceae</taxon>
        <taxon>Serratia</taxon>
    </lineage>
</organism>
<dbReference type="Proteomes" id="UP000281391">
    <property type="component" value="Chromosome"/>
</dbReference>